<evidence type="ECO:0000313" key="3">
    <source>
        <dbReference type="Proteomes" id="UP001500298"/>
    </source>
</evidence>
<feature type="transmembrane region" description="Helical" evidence="1">
    <location>
        <begin position="154"/>
        <end position="173"/>
    </location>
</feature>
<comment type="caution">
    <text evidence="2">The sequence shown here is derived from an EMBL/GenBank/DDBJ whole genome shotgun (WGS) entry which is preliminary data.</text>
</comment>
<proteinExistence type="predicted"/>
<protein>
    <submittedName>
        <fullName evidence="2">Uncharacterized protein</fullName>
    </submittedName>
</protein>
<dbReference type="RefSeq" id="WP_345370048.1">
    <property type="nucleotide sequence ID" value="NZ_BAABJX010000020.1"/>
</dbReference>
<dbReference type="EMBL" id="BAABJX010000020">
    <property type="protein sequence ID" value="GAA4828514.1"/>
    <property type="molecule type" value="Genomic_DNA"/>
</dbReference>
<keyword evidence="1" id="KW-0812">Transmembrane</keyword>
<sequence length="300" mass="35224">MPIHKKDAIIRDAILKYIINDHHKKLLQTQSATFPSSILLIGEREHGSLINDRYMGINQELLNFLTSQDGHGLQVDTTQELFRKRYLQPMVRDFLITEEQDYLSSQTKEKEGHFIKNGKFLPTKQSESFIENGGYQELYHKQEKEKQEAFFKKISLIAPVLSFIAGFLLSLFTEDIQAYVHNMTYDQEALKTQINAYYHQKVIHELKGYIEEENIVMSLEMDSLLKKETQDAVNLYMEQQFPVIYKELSYRKKPSLKKDLELFEKEIQDHNAKDVILQKTLTAYYEKMATLNDSLHAMEQ</sequence>
<organism evidence="2 3">
    <name type="scientific">Algivirga pacifica</name>
    <dbReference type="NCBI Taxonomy" id="1162670"/>
    <lineage>
        <taxon>Bacteria</taxon>
        <taxon>Pseudomonadati</taxon>
        <taxon>Bacteroidota</taxon>
        <taxon>Cytophagia</taxon>
        <taxon>Cytophagales</taxon>
        <taxon>Flammeovirgaceae</taxon>
        <taxon>Algivirga</taxon>
    </lineage>
</organism>
<dbReference type="Proteomes" id="UP001500298">
    <property type="component" value="Unassembled WGS sequence"/>
</dbReference>
<keyword evidence="3" id="KW-1185">Reference proteome</keyword>
<reference evidence="3" key="1">
    <citation type="journal article" date="2019" name="Int. J. Syst. Evol. Microbiol.">
        <title>The Global Catalogue of Microorganisms (GCM) 10K type strain sequencing project: providing services to taxonomists for standard genome sequencing and annotation.</title>
        <authorList>
            <consortium name="The Broad Institute Genomics Platform"/>
            <consortium name="The Broad Institute Genome Sequencing Center for Infectious Disease"/>
            <person name="Wu L."/>
            <person name="Ma J."/>
        </authorList>
    </citation>
    <scope>NUCLEOTIDE SEQUENCE [LARGE SCALE GENOMIC DNA]</scope>
    <source>
        <strain evidence="3">JCM 18326</strain>
    </source>
</reference>
<keyword evidence="1" id="KW-0472">Membrane</keyword>
<gene>
    <name evidence="2" type="ORF">GCM10023331_11960</name>
</gene>
<evidence type="ECO:0000313" key="2">
    <source>
        <dbReference type="EMBL" id="GAA4828514.1"/>
    </source>
</evidence>
<accession>A0ABP9D8I2</accession>
<keyword evidence="1" id="KW-1133">Transmembrane helix</keyword>
<evidence type="ECO:0000256" key="1">
    <source>
        <dbReference type="SAM" id="Phobius"/>
    </source>
</evidence>
<name>A0ABP9D8I2_9BACT</name>